<evidence type="ECO:0000256" key="2">
    <source>
        <dbReference type="ARBA" id="ARBA00023125"/>
    </source>
</evidence>
<gene>
    <name evidence="6" type="ORF">BFF78_02980</name>
</gene>
<dbReference type="Pfam" id="PF13305">
    <property type="entry name" value="TetR_C_33"/>
    <property type="match status" value="1"/>
</dbReference>
<dbReference type="InterPro" id="IPR001647">
    <property type="entry name" value="HTH_TetR"/>
</dbReference>
<dbReference type="GO" id="GO:0000976">
    <property type="term" value="F:transcription cis-regulatory region binding"/>
    <property type="evidence" value="ECO:0007669"/>
    <property type="project" value="TreeGrafter"/>
</dbReference>
<dbReference type="PRINTS" id="PR00455">
    <property type="entry name" value="HTHTETR"/>
</dbReference>
<evidence type="ECO:0000256" key="1">
    <source>
        <dbReference type="ARBA" id="ARBA00023015"/>
    </source>
</evidence>
<dbReference type="Proteomes" id="UP000094960">
    <property type="component" value="Chromosome"/>
</dbReference>
<dbReference type="RefSeq" id="WP_069776817.1">
    <property type="nucleotide sequence ID" value="NZ_CP017248.1"/>
</dbReference>
<evidence type="ECO:0000259" key="5">
    <source>
        <dbReference type="PROSITE" id="PS50977"/>
    </source>
</evidence>
<evidence type="ECO:0000256" key="4">
    <source>
        <dbReference type="PROSITE-ProRule" id="PRU00335"/>
    </source>
</evidence>
<dbReference type="PROSITE" id="PS50977">
    <property type="entry name" value="HTH_TETR_2"/>
    <property type="match status" value="1"/>
</dbReference>
<dbReference type="EMBL" id="CP017248">
    <property type="protein sequence ID" value="AOR30163.1"/>
    <property type="molecule type" value="Genomic_DNA"/>
</dbReference>
<dbReference type="InterPro" id="IPR025996">
    <property type="entry name" value="MT1864/Rv1816-like_C"/>
</dbReference>
<dbReference type="InterPro" id="IPR036271">
    <property type="entry name" value="Tet_transcr_reg_TetR-rel_C_sf"/>
</dbReference>
<dbReference type="SUPFAM" id="SSF46689">
    <property type="entry name" value="Homeodomain-like"/>
    <property type="match status" value="1"/>
</dbReference>
<name>A0A1D7Y3M1_9ACTN</name>
<dbReference type="KEGG" id="spun:BFF78_02980"/>
<dbReference type="PANTHER" id="PTHR30055:SF243">
    <property type="entry name" value="HTH-TYPE TRANSCRIPTIONAL REGULATOR RV1816"/>
    <property type="match status" value="1"/>
</dbReference>
<dbReference type="Gene3D" id="1.10.357.10">
    <property type="entry name" value="Tetracycline Repressor, domain 2"/>
    <property type="match status" value="1"/>
</dbReference>
<keyword evidence="7" id="KW-1185">Reference proteome</keyword>
<reference evidence="7" key="1">
    <citation type="submission" date="2016-09" db="EMBL/GenBank/DDBJ databases">
        <title>Streptomyces puniciscabiei strain:TW1S1 Genome sequencing and assembly.</title>
        <authorList>
            <person name="Kim M.-K."/>
            <person name="Kim S.B."/>
        </authorList>
    </citation>
    <scope>NUCLEOTIDE SEQUENCE [LARGE SCALE GENOMIC DNA]</scope>
    <source>
        <strain evidence="7">TW1S1</strain>
    </source>
</reference>
<protein>
    <submittedName>
        <fullName evidence="6">TetR family transcriptional regulator</fullName>
    </submittedName>
</protein>
<dbReference type="AlphaFoldDB" id="A0A1D7Y3M1"/>
<evidence type="ECO:0000256" key="3">
    <source>
        <dbReference type="ARBA" id="ARBA00023163"/>
    </source>
</evidence>
<organism evidence="6 7">
    <name type="scientific">Streptomyces fodineus</name>
    <dbReference type="NCBI Taxonomy" id="1904616"/>
    <lineage>
        <taxon>Bacteria</taxon>
        <taxon>Bacillati</taxon>
        <taxon>Actinomycetota</taxon>
        <taxon>Actinomycetes</taxon>
        <taxon>Kitasatosporales</taxon>
        <taxon>Streptomycetaceae</taxon>
        <taxon>Streptomyces</taxon>
    </lineage>
</organism>
<dbReference type="InterPro" id="IPR050109">
    <property type="entry name" value="HTH-type_TetR-like_transc_reg"/>
</dbReference>
<keyword evidence="2 4" id="KW-0238">DNA-binding</keyword>
<dbReference type="Pfam" id="PF00440">
    <property type="entry name" value="TetR_N"/>
    <property type="match status" value="1"/>
</dbReference>
<proteinExistence type="predicted"/>
<dbReference type="PANTHER" id="PTHR30055">
    <property type="entry name" value="HTH-TYPE TRANSCRIPTIONAL REGULATOR RUTR"/>
    <property type="match status" value="1"/>
</dbReference>
<evidence type="ECO:0000313" key="6">
    <source>
        <dbReference type="EMBL" id="AOR30163.1"/>
    </source>
</evidence>
<keyword evidence="3" id="KW-0804">Transcription</keyword>
<keyword evidence="1" id="KW-0805">Transcription regulation</keyword>
<evidence type="ECO:0000313" key="7">
    <source>
        <dbReference type="Proteomes" id="UP000094960"/>
    </source>
</evidence>
<dbReference type="SUPFAM" id="SSF48498">
    <property type="entry name" value="Tetracyclin repressor-like, C-terminal domain"/>
    <property type="match status" value="1"/>
</dbReference>
<dbReference type="GO" id="GO:0003700">
    <property type="term" value="F:DNA-binding transcription factor activity"/>
    <property type="evidence" value="ECO:0007669"/>
    <property type="project" value="TreeGrafter"/>
</dbReference>
<accession>A0A1D7Y3M1</accession>
<feature type="DNA-binding region" description="H-T-H motif" evidence="4">
    <location>
        <begin position="37"/>
        <end position="56"/>
    </location>
</feature>
<dbReference type="InterPro" id="IPR009057">
    <property type="entry name" value="Homeodomain-like_sf"/>
</dbReference>
<feature type="domain" description="HTH tetR-type" evidence="5">
    <location>
        <begin position="14"/>
        <end position="74"/>
    </location>
</feature>
<sequence>MAATPAGPRARYRAQVREEIKAVALRQLAESGVQGVALNAIAREMGMSGPALYRYFTGRDELLHELVRSAYDDAGEAINAVTPGPGPRTTLLALGRAYHAWALSQPHRYLLIQGPPAPGYTPPADIVARSRYAMGPFVTVFAQGEATEAVQPVIAEMATWLRTDHTAVDWLRARTDLDPADPRARCALGGTILAWSHLHGTVSLEVTGQYTGMGHRAGTLLDVQLGLLADAFRLT</sequence>